<keyword evidence="3" id="KW-1185">Reference proteome</keyword>
<comment type="caution">
    <text evidence="2">The sequence shown here is derived from an EMBL/GenBank/DDBJ whole genome shotgun (WGS) entry which is preliminary data.</text>
</comment>
<accession>A0ABT5SFJ0</accession>
<evidence type="ECO:0000313" key="3">
    <source>
        <dbReference type="Proteomes" id="UP001218170"/>
    </source>
</evidence>
<evidence type="ECO:0008006" key="4">
    <source>
        <dbReference type="Google" id="ProtNLM"/>
    </source>
</evidence>
<dbReference type="RefSeq" id="WP_274263984.1">
    <property type="nucleotide sequence ID" value="NZ_JAQZCI010000001.1"/>
</dbReference>
<reference evidence="2 3" key="1">
    <citation type="submission" date="2023-02" db="EMBL/GenBank/DDBJ databases">
        <title>Study of novel species of the Microbacterium genus.</title>
        <authorList>
            <person name="Arroyo-Herrera I."/>
            <person name="Roman-Ponce B."/>
            <person name="Vasquez-Murrieta M.S."/>
        </authorList>
    </citation>
    <scope>NUCLEOTIDE SEQUENCE [LARGE SCALE GENOMIC DNA]</scope>
    <source>
        <strain evidence="2 3">NE1TT3</strain>
    </source>
</reference>
<gene>
    <name evidence="2" type="ORF">PUW80_04010</name>
</gene>
<evidence type="ECO:0000313" key="2">
    <source>
        <dbReference type="EMBL" id="MDD7961512.1"/>
    </source>
</evidence>
<dbReference type="EMBL" id="JAQZCI010000001">
    <property type="protein sequence ID" value="MDD7961512.1"/>
    <property type="molecule type" value="Genomic_DNA"/>
</dbReference>
<evidence type="ECO:0000256" key="1">
    <source>
        <dbReference type="SAM" id="MobiDB-lite"/>
    </source>
</evidence>
<name>A0ABT5SFJ0_9MICO</name>
<organism evidence="2 3">
    <name type="scientific">Microbacterium thalli</name>
    <dbReference type="NCBI Taxonomy" id="3027921"/>
    <lineage>
        <taxon>Bacteria</taxon>
        <taxon>Bacillati</taxon>
        <taxon>Actinomycetota</taxon>
        <taxon>Actinomycetes</taxon>
        <taxon>Micrococcales</taxon>
        <taxon>Microbacteriaceae</taxon>
        <taxon>Microbacterium</taxon>
    </lineage>
</organism>
<dbReference type="Proteomes" id="UP001218170">
    <property type="component" value="Unassembled WGS sequence"/>
</dbReference>
<feature type="region of interest" description="Disordered" evidence="1">
    <location>
        <begin position="1"/>
        <end position="30"/>
    </location>
</feature>
<protein>
    <recommendedName>
        <fullName evidence="4">Adhesin domain-containing protein</fullName>
    </recommendedName>
</protein>
<feature type="compositionally biased region" description="Pro residues" evidence="1">
    <location>
        <begin position="8"/>
        <end position="21"/>
    </location>
</feature>
<dbReference type="Gene3D" id="2.160.20.120">
    <property type="match status" value="1"/>
</dbReference>
<proteinExistence type="predicted"/>
<sequence length="289" mass="28902">MSTTLTPPTTPPTPPTEPPRPGGQQPAPASGARAIAILTAVAGGALILGAMGTGVLSTVSSGSVETSMATAETGGVTALAVDTSAADVEISFGDVDEATLTVTGVRGADAWQLARDGDILVVDSERDWWNGWNTWGDISRATLVLPAELAGVDAELRVDAGQLRVEGDFGALALRVDAGSLDAVGSATTLDTNVSAGRASIELDGVTDATVSLSAGRVTGSLTGTPPASVTVDAEAGAVDLTLPRGSYAVDARRDAGNFTNGLTEDATSPHRVDVRVSAGSVSLRPAVG</sequence>